<evidence type="ECO:0000256" key="4">
    <source>
        <dbReference type="ARBA" id="ARBA00022475"/>
    </source>
</evidence>
<comment type="subcellular location">
    <subcellularLocation>
        <location evidence="1">Cell membrane</location>
        <topology evidence="1">Multi-pass membrane protein</topology>
    </subcellularLocation>
</comment>
<feature type="transmembrane region" description="Helical" evidence="9">
    <location>
        <begin position="413"/>
        <end position="436"/>
    </location>
</feature>
<protein>
    <submittedName>
        <fullName evidence="10">Potassium transporter TrkG</fullName>
    </submittedName>
</protein>
<dbReference type="PANTHER" id="PTHR32024:SF2">
    <property type="entry name" value="TRK SYSTEM POTASSIUM UPTAKE PROTEIN TRKG-RELATED"/>
    <property type="match status" value="1"/>
</dbReference>
<evidence type="ECO:0000256" key="1">
    <source>
        <dbReference type="ARBA" id="ARBA00004651"/>
    </source>
</evidence>
<name>A0ABU6HEU6_9RHOB</name>
<keyword evidence="11" id="KW-1185">Reference proteome</keyword>
<dbReference type="RefSeq" id="WP_326296643.1">
    <property type="nucleotide sequence ID" value="NZ_JAYLLH010000007.1"/>
</dbReference>
<proteinExistence type="inferred from homology"/>
<evidence type="ECO:0000256" key="7">
    <source>
        <dbReference type="ARBA" id="ARBA00023065"/>
    </source>
</evidence>
<feature type="transmembrane region" description="Helical" evidence="9">
    <location>
        <begin position="312"/>
        <end position="334"/>
    </location>
</feature>
<feature type="transmembrane region" description="Helical" evidence="9">
    <location>
        <begin position="71"/>
        <end position="89"/>
    </location>
</feature>
<dbReference type="Pfam" id="PF02386">
    <property type="entry name" value="TrkH"/>
    <property type="match status" value="1"/>
</dbReference>
<feature type="transmembrane region" description="Helical" evidence="9">
    <location>
        <begin position="354"/>
        <end position="382"/>
    </location>
</feature>
<evidence type="ECO:0000256" key="5">
    <source>
        <dbReference type="ARBA" id="ARBA00022692"/>
    </source>
</evidence>
<evidence type="ECO:0000256" key="6">
    <source>
        <dbReference type="ARBA" id="ARBA00022989"/>
    </source>
</evidence>
<feature type="transmembrane region" description="Helical" evidence="9">
    <location>
        <begin position="282"/>
        <end position="300"/>
    </location>
</feature>
<dbReference type="EMBL" id="JAYLLH010000007">
    <property type="protein sequence ID" value="MEC3860989.1"/>
    <property type="molecule type" value="Genomic_DNA"/>
</dbReference>
<dbReference type="PANTHER" id="PTHR32024">
    <property type="entry name" value="TRK SYSTEM POTASSIUM UPTAKE PROTEIN TRKG-RELATED"/>
    <property type="match status" value="1"/>
</dbReference>
<accession>A0ABU6HEU6</accession>
<dbReference type="Proteomes" id="UP001348149">
    <property type="component" value="Unassembled WGS sequence"/>
</dbReference>
<keyword evidence="6 9" id="KW-1133">Transmembrane helix</keyword>
<feature type="transmembrane region" description="Helical" evidence="9">
    <location>
        <begin position="215"/>
        <end position="236"/>
    </location>
</feature>
<evidence type="ECO:0000256" key="9">
    <source>
        <dbReference type="SAM" id="Phobius"/>
    </source>
</evidence>
<evidence type="ECO:0000256" key="2">
    <source>
        <dbReference type="ARBA" id="ARBA00009137"/>
    </source>
</evidence>
<feature type="transmembrane region" description="Helical" evidence="9">
    <location>
        <begin position="133"/>
        <end position="154"/>
    </location>
</feature>
<reference evidence="10 11" key="1">
    <citation type="submission" date="2024-01" db="EMBL/GenBank/DDBJ databases">
        <title>Mesobacterium rodlantinim sp. nov., isolated from shallow sea hydrothermal systems off Kueishantao Island.</title>
        <authorList>
            <person name="Su Z."/>
            <person name="Tang K."/>
        </authorList>
    </citation>
    <scope>NUCLEOTIDE SEQUENCE [LARGE SCALE GENOMIC DNA]</scope>
    <source>
        <strain evidence="10 11">TK19101</strain>
    </source>
</reference>
<organism evidence="10 11">
    <name type="scientific">Mesobacterium hydrothermale</name>
    <dbReference type="NCBI Taxonomy" id="3111907"/>
    <lineage>
        <taxon>Bacteria</taxon>
        <taxon>Pseudomonadati</taxon>
        <taxon>Pseudomonadota</taxon>
        <taxon>Alphaproteobacteria</taxon>
        <taxon>Rhodobacterales</taxon>
        <taxon>Roseobacteraceae</taxon>
        <taxon>Mesobacterium</taxon>
    </lineage>
</organism>
<dbReference type="InterPro" id="IPR003445">
    <property type="entry name" value="Cat_transpt"/>
</dbReference>
<evidence type="ECO:0000256" key="3">
    <source>
        <dbReference type="ARBA" id="ARBA00022448"/>
    </source>
</evidence>
<keyword evidence="4" id="KW-1003">Cell membrane</keyword>
<comment type="caution">
    <text evidence="10">The sequence shown here is derived from an EMBL/GenBank/DDBJ whole genome shotgun (WGS) entry which is preliminary data.</text>
</comment>
<keyword evidence="5 9" id="KW-0812">Transmembrane</keyword>
<evidence type="ECO:0000313" key="10">
    <source>
        <dbReference type="EMBL" id="MEC3860989.1"/>
    </source>
</evidence>
<keyword evidence="7" id="KW-0406">Ion transport</keyword>
<feature type="transmembrane region" description="Helical" evidence="9">
    <location>
        <begin position="191"/>
        <end position="209"/>
    </location>
</feature>
<keyword evidence="8 9" id="KW-0472">Membrane</keyword>
<keyword evidence="3" id="KW-0813">Transport</keyword>
<feature type="transmembrane region" description="Helical" evidence="9">
    <location>
        <begin position="40"/>
        <end position="59"/>
    </location>
</feature>
<feature type="transmembrane region" description="Helical" evidence="9">
    <location>
        <begin position="243"/>
        <end position="262"/>
    </location>
</feature>
<evidence type="ECO:0000313" key="11">
    <source>
        <dbReference type="Proteomes" id="UP001348149"/>
    </source>
</evidence>
<sequence length="505" mass="53890">MRVLASLPLFLMLMGLFSVSMVAPAALALGQDGFHDARSFFYAGLGGLVLTSFVGLATAGRETQRSSLRQLVALLGVFVLLPAFLAVPFHEAVRTTSFVNAYFEMVSSLTTTGASLFEPSRLSDAEHLWRAQVGWIGGYLMWVAAAAILAPLALGGFEVTASSEPGQVLLSGSAQADSADPAKRLLRSARMLAPVYGGLTLALWLMLLVAGDTPFVALCHAMSVLATSGISPVGGLSGSQSGIAGEMLMFLFMFFALSRLTFSNDTMNTGRPGLRHDPEFRAGLAVIVIVPALLILRHWVAAFETGDEEDLVALAQALWGSLFTVMSFLTTTGFESVNWDDARGWSGLETPGMILMGLALIGGGVATTAGGVKLLRVLALYLNGVREIERLIHPSSVGRANTFTRRIRREGAFIAWVFFMLFAMTLALYTTIFGLMGVRFEHAILMSVAGLSNAGPLVTVTVAEQPLGLLGQPGYVKMLFASAMVLGRLELLAIIVMLTPDAWRD</sequence>
<evidence type="ECO:0000256" key="8">
    <source>
        <dbReference type="ARBA" id="ARBA00023136"/>
    </source>
</evidence>
<gene>
    <name evidence="10" type="ORF">VK792_06805</name>
</gene>
<feature type="transmembrane region" description="Helical" evidence="9">
    <location>
        <begin position="475"/>
        <end position="498"/>
    </location>
</feature>
<comment type="similarity">
    <text evidence="2">Belongs to the TrkH potassium transport family.</text>
</comment>